<evidence type="ECO:0000259" key="1">
    <source>
        <dbReference type="Pfam" id="PF16967"/>
    </source>
</evidence>
<dbReference type="InterPro" id="IPR032636">
    <property type="entry name" value="Pilus_assem_E-set-like_dom"/>
</dbReference>
<dbReference type="EMBL" id="CP032093">
    <property type="protein sequence ID" value="AXY00458.1"/>
    <property type="molecule type" value="Genomic_DNA"/>
</dbReference>
<feature type="domain" description="Pilus assembly protein E-set like" evidence="1">
    <location>
        <begin position="164"/>
        <end position="228"/>
    </location>
</feature>
<protein>
    <recommendedName>
        <fullName evidence="1">Pilus assembly protein E-set like domain-containing protein</fullName>
    </recommendedName>
</protein>
<gene>
    <name evidence="2" type="ORF">D1115_03640</name>
</gene>
<dbReference type="Pfam" id="PF16967">
    <property type="entry name" value="TcfC"/>
    <property type="match status" value="1"/>
</dbReference>
<dbReference type="RefSeq" id="WP_128810317.1">
    <property type="nucleotide sequence ID" value="NZ_CP032093.1"/>
</dbReference>
<accession>A0ABN5PDT6</accession>
<keyword evidence="3" id="KW-1185">Reference proteome</keyword>
<reference evidence="2 3" key="1">
    <citation type="submission" date="2018-08" db="EMBL/GenBank/DDBJ databases">
        <title>Genomic taxonomy of the Vibrionaceae family.</title>
        <authorList>
            <person name="Gomez-Gil B."/>
            <person name="Tanaka M."/>
            <person name="Sawabe T."/>
            <person name="Enciso-Ibarra K."/>
        </authorList>
    </citation>
    <scope>NUCLEOTIDE SEQUENCE [LARGE SCALE GENOMIC DNA]</scope>
    <source>
        <strain evidence="2 3">CAIM 1831</strain>
    </source>
</reference>
<organism evidence="2 3">
    <name type="scientific">Vibrio alfacsensis</name>
    <dbReference type="NCBI Taxonomy" id="1074311"/>
    <lineage>
        <taxon>Bacteria</taxon>
        <taxon>Pseudomonadati</taxon>
        <taxon>Pseudomonadota</taxon>
        <taxon>Gammaproteobacteria</taxon>
        <taxon>Vibrionales</taxon>
        <taxon>Vibrionaceae</taxon>
        <taxon>Vibrio</taxon>
    </lineage>
</organism>
<proteinExistence type="predicted"/>
<name>A0ABN5PDT6_9VIBR</name>
<evidence type="ECO:0000313" key="3">
    <source>
        <dbReference type="Proteomes" id="UP000262832"/>
    </source>
</evidence>
<dbReference type="Proteomes" id="UP000262832">
    <property type="component" value="Chromosome I"/>
</dbReference>
<sequence length="391" mass="43558">MSFDGAELTKGAGQIEYMFDYDNRTLTVFLSSDMFDYRTEEEFHSPYRESNALVNESDLYVFSSGANRNFNWSNDTTLGLPYGHINFDTQYSYQDQTLDVFTGVYDLDLAGHRLITGYQQLGSRYNSLNSTDFLNYGADYSGYMLTFGSSNNLVKGGVHSRNALGFYTPQSGQLEILRDGKIIYSQAVKQGQNSISYDALPKGVYTITLLVKQGEKQLVNETRSIVNNGDSTLFVGDFDYNVKVGALDKGEPYLEGALSHRLTERSLLGGSITSDMNSYMLRLGGKYHFNDISTVQYLGGFFDTGSSYYQGQLSVGPVGINMRRFDAKGSSVDLSQALYGEQDIVEYGVSYSAPILGGNAYMSYYHISIDDKDFETNSDNFSLSWSHSLGI</sequence>
<evidence type="ECO:0000313" key="2">
    <source>
        <dbReference type="EMBL" id="AXY00458.1"/>
    </source>
</evidence>